<dbReference type="AlphaFoldDB" id="A0A383AT85"/>
<evidence type="ECO:0008006" key="2">
    <source>
        <dbReference type="Google" id="ProtNLM"/>
    </source>
</evidence>
<dbReference type="SUPFAM" id="SSF52141">
    <property type="entry name" value="Uracil-DNA glycosylase-like"/>
    <property type="match status" value="1"/>
</dbReference>
<evidence type="ECO:0000313" key="1">
    <source>
        <dbReference type="EMBL" id="SVE10932.1"/>
    </source>
</evidence>
<reference evidence="1" key="1">
    <citation type="submission" date="2018-05" db="EMBL/GenBank/DDBJ databases">
        <authorList>
            <person name="Lanie J.A."/>
            <person name="Ng W.-L."/>
            <person name="Kazmierczak K.M."/>
            <person name="Andrzejewski T.M."/>
            <person name="Davidsen T.M."/>
            <person name="Wayne K.J."/>
            <person name="Tettelin H."/>
            <person name="Glass J.I."/>
            <person name="Rusch D."/>
            <person name="Podicherti R."/>
            <person name="Tsui H.-C.T."/>
            <person name="Winkler M.E."/>
        </authorList>
    </citation>
    <scope>NUCLEOTIDE SEQUENCE</scope>
</reference>
<dbReference type="Gene3D" id="3.40.470.10">
    <property type="entry name" value="Uracil-DNA glycosylase-like domain"/>
    <property type="match status" value="1"/>
</dbReference>
<dbReference type="InterPro" id="IPR036895">
    <property type="entry name" value="Uracil-DNA_glycosylase-like_sf"/>
</dbReference>
<sequence>MSKLKIILALGQIAHSEILKVFNKKISEFQFGHGTNYDLTNTISIYSSYHCLRYNTQTNRLTETMFHKVIENIKLKILT</sequence>
<gene>
    <name evidence="1" type="ORF">METZ01_LOCUS463786</name>
</gene>
<accession>A0A383AT85</accession>
<organism evidence="1">
    <name type="scientific">marine metagenome</name>
    <dbReference type="NCBI Taxonomy" id="408172"/>
    <lineage>
        <taxon>unclassified sequences</taxon>
        <taxon>metagenomes</taxon>
        <taxon>ecological metagenomes</taxon>
    </lineage>
</organism>
<protein>
    <recommendedName>
        <fullName evidence="2">Uracil-DNA glycosylase-like domain-containing protein</fullName>
    </recommendedName>
</protein>
<dbReference type="EMBL" id="UINC01194710">
    <property type="protein sequence ID" value="SVE10932.1"/>
    <property type="molecule type" value="Genomic_DNA"/>
</dbReference>
<proteinExistence type="predicted"/>
<name>A0A383AT85_9ZZZZ</name>